<dbReference type="InterPro" id="IPR038377">
    <property type="entry name" value="Na/Glc_symporter_sf"/>
</dbReference>
<comment type="similarity">
    <text evidence="2">Belongs to the sodium:solute symporter (SSF) (TC 2.A.21) family.</text>
</comment>
<reference evidence="12" key="1">
    <citation type="submission" date="2021-03" db="EMBL/GenBank/DDBJ databases">
        <authorList>
            <person name="Tran Van P."/>
        </authorList>
    </citation>
    <scope>NUCLEOTIDE SEQUENCE</scope>
</reference>
<keyword evidence="3" id="KW-0813">Transport</keyword>
<protein>
    <submittedName>
        <fullName evidence="12">Uncharacterized protein</fullName>
    </submittedName>
</protein>
<comment type="caution">
    <text evidence="12">The sequence shown here is derived from an EMBL/GenBank/DDBJ whole genome shotgun (WGS) entry which is preliminary data.</text>
</comment>
<evidence type="ECO:0000256" key="8">
    <source>
        <dbReference type="ARBA" id="ARBA00023065"/>
    </source>
</evidence>
<keyword evidence="13" id="KW-1185">Reference proteome</keyword>
<keyword evidence="5 11" id="KW-0812">Transmembrane</keyword>
<gene>
    <name evidence="12" type="ORF">TPAB3V08_LOCUS15045</name>
</gene>
<evidence type="ECO:0000256" key="7">
    <source>
        <dbReference type="ARBA" id="ARBA00023053"/>
    </source>
</evidence>
<comment type="subcellular location">
    <subcellularLocation>
        <location evidence="1">Cell membrane</location>
        <topology evidence="1">Multi-pass membrane protein</topology>
    </subcellularLocation>
</comment>
<proteinExistence type="inferred from homology"/>
<dbReference type="PROSITE" id="PS50283">
    <property type="entry name" value="NA_SOLUT_SYMP_3"/>
    <property type="match status" value="1"/>
</dbReference>
<keyword evidence="4" id="KW-1003">Cell membrane</keyword>
<evidence type="ECO:0000256" key="4">
    <source>
        <dbReference type="ARBA" id="ARBA00022475"/>
    </source>
</evidence>
<evidence type="ECO:0000256" key="9">
    <source>
        <dbReference type="ARBA" id="ARBA00023136"/>
    </source>
</evidence>
<keyword evidence="6 11" id="KW-1133">Transmembrane helix</keyword>
<evidence type="ECO:0000256" key="1">
    <source>
        <dbReference type="ARBA" id="ARBA00004651"/>
    </source>
</evidence>
<sequence>MIMYSEYHSCDPLKIEVITDSDQLLPLFVMNSMGHLKGVPGFFVAGIFSASLGTVAAAMNSLAAVTMKDFLHGAFKIDI</sequence>
<evidence type="ECO:0000313" key="12">
    <source>
        <dbReference type="EMBL" id="CAG2068102.1"/>
    </source>
</evidence>
<feature type="non-terminal residue" evidence="12">
    <location>
        <position position="79"/>
    </location>
</feature>
<name>A0ABN7PRD3_TIMPD</name>
<keyword evidence="7" id="KW-0915">Sodium</keyword>
<dbReference type="PANTHER" id="PTHR42985">
    <property type="entry name" value="SODIUM-COUPLED MONOCARBOXYLATE TRANSPORTER"/>
    <property type="match status" value="1"/>
</dbReference>
<dbReference type="InterPro" id="IPR051163">
    <property type="entry name" value="Sodium:Solute_Symporter_SSF"/>
</dbReference>
<feature type="transmembrane region" description="Helical" evidence="11">
    <location>
        <begin position="42"/>
        <end position="65"/>
    </location>
</feature>
<dbReference type="EMBL" id="CAJPIN010081706">
    <property type="protein sequence ID" value="CAG2068102.1"/>
    <property type="molecule type" value="Genomic_DNA"/>
</dbReference>
<evidence type="ECO:0000256" key="10">
    <source>
        <dbReference type="ARBA" id="ARBA00023201"/>
    </source>
</evidence>
<dbReference type="Gene3D" id="1.20.1730.10">
    <property type="entry name" value="Sodium/glucose cotransporter"/>
    <property type="match status" value="1"/>
</dbReference>
<evidence type="ECO:0000256" key="6">
    <source>
        <dbReference type="ARBA" id="ARBA00022989"/>
    </source>
</evidence>
<keyword evidence="10" id="KW-0739">Sodium transport</keyword>
<evidence type="ECO:0000256" key="5">
    <source>
        <dbReference type="ARBA" id="ARBA00022692"/>
    </source>
</evidence>
<keyword evidence="9 11" id="KW-0472">Membrane</keyword>
<dbReference type="Proteomes" id="UP001153148">
    <property type="component" value="Unassembled WGS sequence"/>
</dbReference>
<evidence type="ECO:0000256" key="3">
    <source>
        <dbReference type="ARBA" id="ARBA00022448"/>
    </source>
</evidence>
<organism evidence="12 13">
    <name type="scientific">Timema podura</name>
    <name type="common">Walking stick</name>
    <dbReference type="NCBI Taxonomy" id="61482"/>
    <lineage>
        <taxon>Eukaryota</taxon>
        <taxon>Metazoa</taxon>
        <taxon>Ecdysozoa</taxon>
        <taxon>Arthropoda</taxon>
        <taxon>Hexapoda</taxon>
        <taxon>Insecta</taxon>
        <taxon>Pterygota</taxon>
        <taxon>Neoptera</taxon>
        <taxon>Polyneoptera</taxon>
        <taxon>Phasmatodea</taxon>
        <taxon>Timematodea</taxon>
        <taxon>Timematoidea</taxon>
        <taxon>Timematidae</taxon>
        <taxon>Timema</taxon>
    </lineage>
</organism>
<evidence type="ECO:0000256" key="2">
    <source>
        <dbReference type="ARBA" id="ARBA00006434"/>
    </source>
</evidence>
<accession>A0ABN7PRD3</accession>
<dbReference type="PANTHER" id="PTHR42985:SF39">
    <property type="entry name" value="GH10366P"/>
    <property type="match status" value="1"/>
</dbReference>
<dbReference type="InterPro" id="IPR001734">
    <property type="entry name" value="Na/solute_symporter"/>
</dbReference>
<evidence type="ECO:0000256" key="11">
    <source>
        <dbReference type="SAM" id="Phobius"/>
    </source>
</evidence>
<evidence type="ECO:0000313" key="13">
    <source>
        <dbReference type="Proteomes" id="UP001153148"/>
    </source>
</evidence>
<keyword evidence="8" id="KW-0406">Ion transport</keyword>